<dbReference type="PANTHER" id="PTHR42655:SF1">
    <property type="entry name" value="GLYCOGEN PHOSPHORYLASE"/>
    <property type="match status" value="1"/>
</dbReference>
<dbReference type="Pfam" id="PF11897">
    <property type="entry name" value="DUF3417"/>
    <property type="match status" value="1"/>
</dbReference>
<dbReference type="InterPro" id="IPR011834">
    <property type="entry name" value="Agluc_phsphrylas"/>
</dbReference>
<evidence type="ECO:0000259" key="5">
    <source>
        <dbReference type="Pfam" id="PF11897"/>
    </source>
</evidence>
<evidence type="ECO:0000313" key="7">
    <source>
        <dbReference type="Proteomes" id="UP000223071"/>
    </source>
</evidence>
<dbReference type="EMBL" id="PDJQ01000001">
    <property type="protein sequence ID" value="PFG75067.1"/>
    <property type="molecule type" value="Genomic_DNA"/>
</dbReference>
<proteinExistence type="inferred from homology"/>
<name>A0A2A9HGB4_TEPT2</name>
<evidence type="ECO:0000256" key="2">
    <source>
        <dbReference type="ARBA" id="ARBA00006047"/>
    </source>
</evidence>
<keyword evidence="4" id="KW-0663">Pyridoxal phosphate</keyword>
<dbReference type="GO" id="GO:0008184">
    <property type="term" value="F:glycogen phosphorylase activity"/>
    <property type="evidence" value="ECO:0007669"/>
    <property type="project" value="InterPro"/>
</dbReference>
<dbReference type="Proteomes" id="UP000223071">
    <property type="component" value="Unassembled WGS sequence"/>
</dbReference>
<feature type="domain" description="DUF3417" evidence="5">
    <location>
        <begin position="15"/>
        <end position="122"/>
    </location>
</feature>
<evidence type="ECO:0000256" key="3">
    <source>
        <dbReference type="ARBA" id="ARBA00022533"/>
    </source>
</evidence>
<evidence type="ECO:0000256" key="4">
    <source>
        <dbReference type="PIRSR" id="PIRSR000460-1"/>
    </source>
</evidence>
<keyword evidence="3" id="KW-0021">Allosteric enzyme</keyword>
<reference evidence="6 7" key="1">
    <citation type="submission" date="2017-09" db="EMBL/GenBank/DDBJ databases">
        <title>Sequencing the genomes of two abundant thermophiles in Great Basin hot springs: Thermocrinis jamiesonii and novel Chloroflexi Thermoflexus hugenholtzii.</title>
        <authorList>
            <person name="Hedlund B."/>
        </authorList>
    </citation>
    <scope>NUCLEOTIDE SEQUENCE [LARGE SCALE GENOMIC DNA]</scope>
    <source>
        <strain evidence="6 7">G233</strain>
    </source>
</reference>
<dbReference type="SUPFAM" id="SSF53756">
    <property type="entry name" value="UDP-Glycosyltransferase/glycogen phosphorylase"/>
    <property type="match status" value="1"/>
</dbReference>
<gene>
    <name evidence="6" type="ORF">A9A59_2332</name>
</gene>
<comment type="similarity">
    <text evidence="2">Belongs to the glycogen phosphorylase family.</text>
</comment>
<protein>
    <submittedName>
        <fullName evidence="6">Starch phosphorylase</fullName>
    </submittedName>
</protein>
<comment type="catalytic activity">
    <reaction evidence="1">
        <text>[(1-&gt;4)-alpha-D-glucosyl](n) + phosphate = [(1-&gt;4)-alpha-D-glucosyl](n-1) + alpha-D-glucose 1-phosphate</text>
        <dbReference type="Rhea" id="RHEA:41732"/>
        <dbReference type="Rhea" id="RHEA-COMP:9584"/>
        <dbReference type="Rhea" id="RHEA-COMP:9586"/>
        <dbReference type="ChEBI" id="CHEBI:15444"/>
        <dbReference type="ChEBI" id="CHEBI:43474"/>
        <dbReference type="ChEBI" id="CHEBI:58601"/>
        <dbReference type="EC" id="2.4.1.1"/>
    </reaction>
</comment>
<sequence>MRLRPARTFIVEPNLPGPLEPLRKLSRNLYWTWNTDAAALFERIDRELWRATDHNPVRLLQLVTPERLHELAEDAGFLEHQRRVAEALEAYLKRPPILTVEGLDRGDVIAYFSLEFALAECLPNYSGGLGVLAGDHLKSASDLGLPLVGVGLFYHEGYFRQEISPDGWQQEVYLDLDPATLPMQHVLGADGKPVEVSIPFDGRDVWAQAWRIDVGKTPLYVLSTNIERNAPPDREITARLYGGDNETRIQQEMVLGIGGVRLLQALGIEPAVCHMNEGHSALLGVERIRAAMEQFGATFAEARLPVTGATVFTTHTAVAAGIDLFPPDLVRRYLAHTWQRLGLDDRAFLDLGRTRPGDDGEPFSMAVLGLNLSGYRNGVSKLHRGVSQRLWETAWPNLPRELVPIDAITNGVHLPTWVSHEMGELFDRYVGPAWRDDPERANWMAVYDIPDEELWRVHEGQRQQLVLRAKQQHTEDLLRRGLPAREIEGGRTLDPGALTIGFARRFAGYKRATLLLRDLDRLARILGNAERPVQVLFSGKAHPRDDGAKALIREVVQASRSPEFRGRLLLLERYDVELGRLLVAGSDVWLNTPLRPLEASGTSGMKACANGVLHMSVLDGWWWEAYRPGTGWAIGRNRVDDDPEAQDAFDAESLYGLLEDEVIPLFYDRDAQGVPREWVRRMKATIVTYAPRFSTNRMVSDYATRAYAPAAAAWHALRANGLERAREVAAWLERVRAGWNAVKVYAVEDDGSEVRPAGAPVRVRVQLYPGPLQPTDLKVDIVYGRTGAGRELQIEAEAPLAFLSQQEDRLCRYEGSFAPDSGGRVGYAVRVTPCHPHLPPVICTGLAHWA</sequence>
<dbReference type="InterPro" id="IPR052182">
    <property type="entry name" value="Glycogen/Maltodextrin_Phosph"/>
</dbReference>
<dbReference type="PIRSF" id="PIRSF000460">
    <property type="entry name" value="Pprylas_GlgP"/>
    <property type="match status" value="1"/>
</dbReference>
<dbReference type="Pfam" id="PF00343">
    <property type="entry name" value="Phosphorylase"/>
    <property type="match status" value="1"/>
</dbReference>
<evidence type="ECO:0000256" key="1">
    <source>
        <dbReference type="ARBA" id="ARBA00001275"/>
    </source>
</evidence>
<organism evidence="6 7">
    <name type="scientific">Tepidiforma thermophila (strain KCTC 52669 / CGMCC 1.13589 / G233)</name>
    <dbReference type="NCBI Taxonomy" id="2761530"/>
    <lineage>
        <taxon>Bacteria</taxon>
        <taxon>Bacillati</taxon>
        <taxon>Chloroflexota</taxon>
        <taxon>Tepidiformia</taxon>
        <taxon>Tepidiformales</taxon>
        <taxon>Tepidiformaceae</taxon>
        <taxon>Tepidiforma</taxon>
    </lineage>
</organism>
<dbReference type="Gene3D" id="3.40.50.2000">
    <property type="entry name" value="Glycogen Phosphorylase B"/>
    <property type="match status" value="3"/>
</dbReference>
<dbReference type="RefSeq" id="WP_098504409.1">
    <property type="nucleotide sequence ID" value="NZ_PDJQ01000001.1"/>
</dbReference>
<evidence type="ECO:0000313" key="6">
    <source>
        <dbReference type="EMBL" id="PFG75067.1"/>
    </source>
</evidence>
<dbReference type="InterPro" id="IPR000811">
    <property type="entry name" value="Glyco_trans_35"/>
</dbReference>
<feature type="modified residue" description="N6-(pyridoxal phosphate)lysine" evidence="4">
    <location>
        <position position="606"/>
    </location>
</feature>
<dbReference type="PANTHER" id="PTHR42655">
    <property type="entry name" value="GLYCOGEN PHOSPHORYLASE"/>
    <property type="match status" value="1"/>
</dbReference>
<keyword evidence="7" id="KW-1185">Reference proteome</keyword>
<comment type="caution">
    <text evidence="6">The sequence shown here is derived from an EMBL/GenBank/DDBJ whole genome shotgun (WGS) entry which is preliminary data.</text>
</comment>
<dbReference type="GO" id="GO:0005975">
    <property type="term" value="P:carbohydrate metabolic process"/>
    <property type="evidence" value="ECO:0007669"/>
    <property type="project" value="InterPro"/>
</dbReference>
<dbReference type="GO" id="GO:0030170">
    <property type="term" value="F:pyridoxal phosphate binding"/>
    <property type="evidence" value="ECO:0007669"/>
    <property type="project" value="InterPro"/>
</dbReference>
<dbReference type="InterPro" id="IPR024517">
    <property type="entry name" value="Glycogen_phosphorylase_DUF3417"/>
</dbReference>
<accession>A0A2A9HGB4</accession>
<dbReference type="NCBIfam" id="TIGR02094">
    <property type="entry name" value="more_P_ylases"/>
    <property type="match status" value="1"/>
</dbReference>
<dbReference type="AlphaFoldDB" id="A0A2A9HGB4"/>